<organism evidence="2 3">
    <name type="scientific">Pinctada imbricata</name>
    <name type="common">Atlantic pearl-oyster</name>
    <name type="synonym">Pinctada martensii</name>
    <dbReference type="NCBI Taxonomy" id="66713"/>
    <lineage>
        <taxon>Eukaryota</taxon>
        <taxon>Metazoa</taxon>
        <taxon>Spiralia</taxon>
        <taxon>Lophotrochozoa</taxon>
        <taxon>Mollusca</taxon>
        <taxon>Bivalvia</taxon>
        <taxon>Autobranchia</taxon>
        <taxon>Pteriomorphia</taxon>
        <taxon>Pterioida</taxon>
        <taxon>Pterioidea</taxon>
        <taxon>Pteriidae</taxon>
        <taxon>Pinctada</taxon>
    </lineage>
</organism>
<dbReference type="Proteomes" id="UP001186944">
    <property type="component" value="Unassembled WGS sequence"/>
</dbReference>
<evidence type="ECO:0000313" key="3">
    <source>
        <dbReference type="Proteomes" id="UP001186944"/>
    </source>
</evidence>
<gene>
    <name evidence="2" type="ORF">FSP39_003987</name>
</gene>
<name>A0AA89BWE6_PINIB</name>
<dbReference type="AlphaFoldDB" id="A0AA89BWE6"/>
<accession>A0AA89BWE6</accession>
<feature type="compositionally biased region" description="Polar residues" evidence="1">
    <location>
        <begin position="137"/>
        <end position="156"/>
    </location>
</feature>
<evidence type="ECO:0000313" key="2">
    <source>
        <dbReference type="EMBL" id="KAK3096854.1"/>
    </source>
</evidence>
<keyword evidence="3" id="KW-1185">Reference proteome</keyword>
<feature type="region of interest" description="Disordered" evidence="1">
    <location>
        <begin position="131"/>
        <end position="173"/>
    </location>
</feature>
<proteinExistence type="predicted"/>
<protein>
    <submittedName>
        <fullName evidence="2">Uncharacterized protein</fullName>
    </submittedName>
</protein>
<feature type="compositionally biased region" description="Low complexity" evidence="1">
    <location>
        <begin position="157"/>
        <end position="168"/>
    </location>
</feature>
<comment type="caution">
    <text evidence="2">The sequence shown here is derived from an EMBL/GenBank/DDBJ whole genome shotgun (WGS) entry which is preliminary data.</text>
</comment>
<sequence>MTSVDVEHFRNVSKVRELSTLTKSYSPSWLYEVPPTRQRQMADKIIPTPQERKMFREKARELNRPPEEIKFMDTIEKLGLKKGIKAKPIYPTVLSLDNRKTAFEHEEIEQEYQDLRNILLDPKLKSAEGAKDMLEKSASTSKFRGKSSVTEASGTTKSSSKISKSVSSREPVSVKELMESNNLGTDHFQRHLQCVKKLARRYRRKKDRSVPGIRIQVYE</sequence>
<evidence type="ECO:0000256" key="1">
    <source>
        <dbReference type="SAM" id="MobiDB-lite"/>
    </source>
</evidence>
<dbReference type="EMBL" id="VSWD01000007">
    <property type="protein sequence ID" value="KAK3096854.1"/>
    <property type="molecule type" value="Genomic_DNA"/>
</dbReference>
<reference evidence="2" key="1">
    <citation type="submission" date="2019-08" db="EMBL/GenBank/DDBJ databases">
        <title>The improved chromosome-level genome for the pearl oyster Pinctada fucata martensii using PacBio sequencing and Hi-C.</title>
        <authorList>
            <person name="Zheng Z."/>
        </authorList>
    </citation>
    <scope>NUCLEOTIDE SEQUENCE</scope>
    <source>
        <strain evidence="2">ZZ-2019</strain>
        <tissue evidence="2">Adductor muscle</tissue>
    </source>
</reference>